<dbReference type="Proteomes" id="UP000268870">
    <property type="component" value="Chromosome"/>
</dbReference>
<dbReference type="Proteomes" id="UP000035346">
    <property type="component" value="Unassembled WGS sequence"/>
</dbReference>
<dbReference type="RefSeq" id="WP_000390747.1">
    <property type="nucleotide sequence ID" value="NZ_AP018935.1"/>
</dbReference>
<reference evidence="5 9" key="3">
    <citation type="submission" date="2018-12" db="EMBL/GenBank/DDBJ databases">
        <authorList>
            <consortium name="Pathogen Informatics"/>
        </authorList>
    </citation>
    <scope>NUCLEOTIDE SEQUENCE [LARGE SCALE GENOMIC DNA]</scope>
    <source>
        <strain evidence="5 9">NCTC8184</strain>
    </source>
</reference>
<dbReference type="Proteomes" id="UP000035174">
    <property type="component" value="Unassembled WGS sequence"/>
</dbReference>
<reference evidence="6 7" key="1">
    <citation type="journal article" date="2015" name="PLoS ONE">
        <title>Genomic analysis reveals the molecular basis for capsule loss in the group B streptococcus population.</title>
        <authorList>
            <consortium name="DEVANI Consortium"/>
            <person name="Rosini R."/>
            <person name="Campisi E."/>
            <person name="De Chiara M."/>
            <person name="Tettelin H."/>
            <person name="Rinaudo D."/>
            <person name="Toniolo C."/>
            <person name="Metruccio M."/>
            <person name="Guidotti S."/>
            <person name="Sorensen U.B."/>
            <person name="Kilian M."/>
            <person name="Ramirez M."/>
            <person name="Janulczyk R."/>
            <person name="Donati C."/>
            <person name="Grandi G."/>
            <person name="Margarit I."/>
        </authorList>
    </citation>
    <scope>NUCLEOTIDE SEQUENCE [LARGE SCALE GENOMIC DNA]</scope>
    <source>
        <strain evidence="3 7">DK-B-USS-215</strain>
        <strain evidence="2 6">ES-PW-063</strain>
    </source>
</reference>
<keyword evidence="1" id="KW-0812">Transmembrane</keyword>
<dbReference type="EMBL" id="LBKL01000067">
    <property type="protein sequence ID" value="KLL38791.1"/>
    <property type="molecule type" value="Genomic_DNA"/>
</dbReference>
<evidence type="ECO:0000256" key="1">
    <source>
        <dbReference type="SAM" id="Phobius"/>
    </source>
</evidence>
<organism evidence="4 8">
    <name type="scientific">Streptococcus agalactiae</name>
    <dbReference type="NCBI Taxonomy" id="1311"/>
    <lineage>
        <taxon>Bacteria</taxon>
        <taxon>Bacillati</taxon>
        <taxon>Bacillota</taxon>
        <taxon>Bacilli</taxon>
        <taxon>Lactobacillales</taxon>
        <taxon>Streptococcaceae</taxon>
        <taxon>Streptococcus</taxon>
    </lineage>
</organism>
<dbReference type="Pfam" id="PF12648">
    <property type="entry name" value="TcpE"/>
    <property type="match status" value="1"/>
</dbReference>
<evidence type="ECO:0000313" key="9">
    <source>
        <dbReference type="Proteomes" id="UP000268870"/>
    </source>
</evidence>
<dbReference type="EMBL" id="LR134265">
    <property type="protein sequence ID" value="VED64522.1"/>
    <property type="molecule type" value="Genomic_DNA"/>
</dbReference>
<dbReference type="InterPro" id="IPR025608">
    <property type="entry name" value="TcpE"/>
</dbReference>
<dbReference type="Proteomes" id="UP000256718">
    <property type="component" value="Unassembled WGS sequence"/>
</dbReference>
<sequence length="136" mass="16298">MEEEKYFDYSRGLNAPYWIQEVKTAKGKVIWYFSTPMQLSFFIVFFIILMLMLTVCSPLMQVLNALTHSVSMLLYWFVPSKLAKFYVEYEPQGKKMHIFLWDYLVYLKDFGLNKKGIYQGERVDIEEEIVFEKTKI</sequence>
<dbReference type="EMBL" id="LCVB01000035">
    <property type="protein sequence ID" value="KLJ27688.1"/>
    <property type="molecule type" value="Genomic_DNA"/>
</dbReference>
<evidence type="ECO:0000313" key="2">
    <source>
        <dbReference type="EMBL" id="KLJ27688.1"/>
    </source>
</evidence>
<protein>
    <submittedName>
        <fullName evidence="4">Conjugal transfer protein</fullName>
    </submittedName>
    <submittedName>
        <fullName evidence="5">ICESt1 ORFE</fullName>
    </submittedName>
</protein>
<evidence type="ECO:0000313" key="6">
    <source>
        <dbReference type="Proteomes" id="UP000035174"/>
    </source>
</evidence>
<evidence type="ECO:0000313" key="5">
    <source>
        <dbReference type="EMBL" id="VED64522.1"/>
    </source>
</evidence>
<gene>
    <name evidence="4" type="ORF">C4618_08595</name>
    <name evidence="5" type="ORF">NCTC8184_00495</name>
    <name evidence="3" type="ORF">WA04_05945</name>
    <name evidence="2" type="ORF">WA45_09900</name>
</gene>
<feature type="transmembrane region" description="Helical" evidence="1">
    <location>
        <begin position="29"/>
        <end position="53"/>
    </location>
</feature>
<keyword evidence="1" id="KW-0472">Membrane</keyword>
<proteinExistence type="predicted"/>
<accession>A0A0H1BW47</accession>
<evidence type="ECO:0000313" key="7">
    <source>
        <dbReference type="Proteomes" id="UP000035346"/>
    </source>
</evidence>
<keyword evidence="1" id="KW-1133">Transmembrane helix</keyword>
<name>A0A0H1BW47_STRAG</name>
<dbReference type="AlphaFoldDB" id="A0A0H1BW47"/>
<dbReference type="EMBL" id="QHGZ01000183">
    <property type="protein sequence ID" value="RDY79936.1"/>
    <property type="molecule type" value="Genomic_DNA"/>
</dbReference>
<evidence type="ECO:0000313" key="8">
    <source>
        <dbReference type="Proteomes" id="UP000256718"/>
    </source>
</evidence>
<evidence type="ECO:0000313" key="3">
    <source>
        <dbReference type="EMBL" id="KLL38791.1"/>
    </source>
</evidence>
<evidence type="ECO:0000313" key="4">
    <source>
        <dbReference type="EMBL" id="RDY79936.1"/>
    </source>
</evidence>
<reference evidence="4 8" key="2">
    <citation type="journal article" date="2018" name="Emerg. Microbes Infect.">
        <title>Phenotypic and molecular analysis of nontypeable Group B streptococci: identification of cps2a and hybrid cps2a/cps5 Group B streptococcal capsule gene clusters.</title>
        <authorList>
            <person name="Alhhazmi A."/>
            <person name="Tyrrell G.J."/>
        </authorList>
    </citation>
    <scope>NUCLEOTIDE SEQUENCE [LARGE SCALE GENOMIC DNA]</scope>
    <source>
        <strain evidence="4 8">PLGBS17</strain>
    </source>
</reference>